<feature type="region of interest" description="Disordered" evidence="1">
    <location>
        <begin position="1"/>
        <end position="125"/>
    </location>
</feature>
<dbReference type="Proteomes" id="UP000017861">
    <property type="component" value="Unassembled WGS sequence"/>
</dbReference>
<dbReference type="VEuPathDB" id="TriTrypDB:TCDM_02359"/>
<evidence type="ECO:0000313" key="2">
    <source>
        <dbReference type="EMBL" id="ESS68857.1"/>
    </source>
</evidence>
<proteinExistence type="predicted"/>
<feature type="compositionally biased region" description="Basic residues" evidence="1">
    <location>
        <begin position="81"/>
        <end position="90"/>
    </location>
</feature>
<evidence type="ECO:0000256" key="1">
    <source>
        <dbReference type="SAM" id="MobiDB-lite"/>
    </source>
</evidence>
<sequence>MCFGPPRRRRTGITAATSSFSRRLPGNMSGPPSVSPFRRRATPSYHAPPREVVEEQMRRYAEDIRRRQPPPAGISIPASHSPRRGSKGGKKITPAKEPGGLHSRRGRVRVKEQNGDALRSSSRDAGKTLMEASRGQWTHGQLDTPALPFPSNDAVSPNQRSYYSDMNHDLYYQHQKKRWQRLSGRHRRSDASFRMGDEVGEEYVGNPYIRSVLQGSEQRWTSPSLFHASFSHQSRSQSLDQYYTAASPYLSRHDLMREQKRVIRRSPNNGNLPACVENVRTNDADKSNGVKKEIERIYNIDSAGGGNELNLTSLQLTHLPASAFPLSLSEKSGMNSRAGHSGEACSEYMQPLCKKPGMEEIAVTLPHRATEEAAVESEASDANKVNLAFLYSGIDEDPRAYLYASPKGGATPSMGKRHCCSAPMGLGTNSLATEDQQEDSASFSHCCDDANRVQEARLTLKHGAKPNLKEPDDILLRQQQMDSVKEQKSVGSRLFCPCNIDAANYLVTQETEIVDASGTVWVAKLAARKE</sequence>
<dbReference type="EMBL" id="AYLP01000016">
    <property type="protein sequence ID" value="ESS68857.1"/>
    <property type="molecule type" value="Genomic_DNA"/>
</dbReference>
<organism evidence="2 3">
    <name type="scientific">Trypanosoma cruzi Dm28c</name>
    <dbReference type="NCBI Taxonomy" id="1416333"/>
    <lineage>
        <taxon>Eukaryota</taxon>
        <taxon>Discoba</taxon>
        <taxon>Euglenozoa</taxon>
        <taxon>Kinetoplastea</taxon>
        <taxon>Metakinetoplastina</taxon>
        <taxon>Trypanosomatida</taxon>
        <taxon>Trypanosomatidae</taxon>
        <taxon>Trypanosoma</taxon>
        <taxon>Schizotrypanum</taxon>
    </lineage>
</organism>
<evidence type="ECO:0000313" key="3">
    <source>
        <dbReference type="Proteomes" id="UP000017861"/>
    </source>
</evidence>
<protein>
    <submittedName>
        <fullName evidence="2">Uncharacterized protein</fullName>
    </submittedName>
</protein>
<dbReference type="OrthoDB" id="248536at2759"/>
<feature type="compositionally biased region" description="Basic and acidic residues" evidence="1">
    <location>
        <begin position="48"/>
        <end position="66"/>
    </location>
</feature>
<comment type="caution">
    <text evidence="2">The sequence shown here is derived from an EMBL/GenBank/DDBJ whole genome shotgun (WGS) entry which is preliminary data.</text>
</comment>
<reference evidence="2 3" key="1">
    <citation type="journal article" date="2014" name="Genome Announc.">
        <title>Trypanosoma cruzi Clone Dm28c Draft Genome Sequence.</title>
        <authorList>
            <person name="Grisard E.C."/>
            <person name="Teixeira S.M."/>
            <person name="de Almeida L.G."/>
            <person name="Stoco P.H."/>
            <person name="Gerber A.L."/>
            <person name="Talavera-Lopez C."/>
            <person name="Lima O.C."/>
            <person name="Andersson B."/>
            <person name="de Vasconcelos A.T."/>
        </authorList>
    </citation>
    <scope>NUCLEOTIDE SEQUENCE [LARGE SCALE GENOMIC DNA]</scope>
    <source>
        <strain evidence="2 3">Dm28c</strain>
    </source>
</reference>
<accession>V5BRP9</accession>
<name>V5BRP9_TRYCR</name>
<feature type="compositionally biased region" description="Basic residues" evidence="1">
    <location>
        <begin position="1"/>
        <end position="11"/>
    </location>
</feature>
<dbReference type="AlphaFoldDB" id="V5BRP9"/>
<gene>
    <name evidence="2" type="ORF">TCDM_02359</name>
</gene>